<proteinExistence type="predicted"/>
<keyword evidence="2" id="KW-1185">Reference proteome</keyword>
<protein>
    <submittedName>
        <fullName evidence="1">GK21911</fullName>
    </submittedName>
</protein>
<dbReference type="HOGENOM" id="CLU_116900_2_0_1"/>
<sequence>MEFSSYCQQNCDPPVIYKTKNIECFTIPKFSANASCYVKAINWNKATAHMDVDLVETLYNISIRLQIFKRDYTNKFQPWLVDVPINICDVIARRNFLPYGTIIWKSVKRFSNFNHSCPFMGHLFARDVYMDESYLPIQMPLGLYQFSISIYENYQRKSTDYVGAIKFYAQAMEPVKSRRNQSSTNRPNK</sequence>
<dbReference type="Pfam" id="PF06477">
    <property type="entry name" value="DUF1091"/>
    <property type="match status" value="1"/>
</dbReference>
<dbReference type="PANTHER" id="PTHR20898:SF0">
    <property type="entry name" value="DAEDALUS ON 3-RELATED"/>
    <property type="match status" value="1"/>
</dbReference>
<dbReference type="InterPro" id="IPR010512">
    <property type="entry name" value="DUF1091"/>
</dbReference>
<dbReference type="AlphaFoldDB" id="B4MQN6"/>
<dbReference type="PANTHER" id="PTHR20898">
    <property type="entry name" value="DAEDALUS ON 3-RELATED-RELATED"/>
    <property type="match status" value="1"/>
</dbReference>
<name>B4MQN6_DROWI</name>
<dbReference type="PhylomeDB" id="B4MQN6"/>
<dbReference type="Proteomes" id="UP000007798">
    <property type="component" value="Unassembled WGS sequence"/>
</dbReference>
<gene>
    <name evidence="1" type="primary">Dwil\GK21911</name>
    <name evidence="1" type="ORF">Dwil_GK21911</name>
</gene>
<dbReference type="SMART" id="SM00697">
    <property type="entry name" value="DM8"/>
    <property type="match status" value="1"/>
</dbReference>
<dbReference type="EMBL" id="CH963849">
    <property type="protein sequence ID" value="EDW74425.1"/>
    <property type="molecule type" value="Genomic_DNA"/>
</dbReference>
<accession>B4MQN6</accession>
<organism evidence="2">
    <name type="scientific">Drosophila willistoni</name>
    <name type="common">Fruit fly</name>
    <dbReference type="NCBI Taxonomy" id="7260"/>
    <lineage>
        <taxon>Eukaryota</taxon>
        <taxon>Metazoa</taxon>
        <taxon>Ecdysozoa</taxon>
        <taxon>Arthropoda</taxon>
        <taxon>Hexapoda</taxon>
        <taxon>Insecta</taxon>
        <taxon>Pterygota</taxon>
        <taxon>Neoptera</taxon>
        <taxon>Endopterygota</taxon>
        <taxon>Diptera</taxon>
        <taxon>Brachycera</taxon>
        <taxon>Muscomorpha</taxon>
        <taxon>Ephydroidea</taxon>
        <taxon>Drosophilidae</taxon>
        <taxon>Drosophila</taxon>
        <taxon>Sophophora</taxon>
    </lineage>
</organism>
<evidence type="ECO:0000313" key="2">
    <source>
        <dbReference type="Proteomes" id="UP000007798"/>
    </source>
</evidence>
<dbReference type="KEGG" id="dwi:6640214"/>
<dbReference type="OMA" id="IKFYAQS"/>
<reference evidence="1 2" key="1">
    <citation type="journal article" date="2007" name="Nature">
        <title>Evolution of genes and genomes on the Drosophila phylogeny.</title>
        <authorList>
            <consortium name="Drosophila 12 Genomes Consortium"/>
            <person name="Clark A.G."/>
            <person name="Eisen M.B."/>
            <person name="Smith D.R."/>
            <person name="Bergman C.M."/>
            <person name="Oliver B."/>
            <person name="Markow T.A."/>
            <person name="Kaufman T.C."/>
            <person name="Kellis M."/>
            <person name="Gelbart W."/>
            <person name="Iyer V.N."/>
            <person name="Pollard D.A."/>
            <person name="Sackton T.B."/>
            <person name="Larracuente A.M."/>
            <person name="Singh N.D."/>
            <person name="Abad J.P."/>
            <person name="Abt D.N."/>
            <person name="Adryan B."/>
            <person name="Aguade M."/>
            <person name="Akashi H."/>
            <person name="Anderson W.W."/>
            <person name="Aquadro C.F."/>
            <person name="Ardell D.H."/>
            <person name="Arguello R."/>
            <person name="Artieri C.G."/>
            <person name="Barbash D.A."/>
            <person name="Barker D."/>
            <person name="Barsanti P."/>
            <person name="Batterham P."/>
            <person name="Batzoglou S."/>
            <person name="Begun D."/>
            <person name="Bhutkar A."/>
            <person name="Blanco E."/>
            <person name="Bosak S.A."/>
            <person name="Bradley R.K."/>
            <person name="Brand A.D."/>
            <person name="Brent M.R."/>
            <person name="Brooks A.N."/>
            <person name="Brown R.H."/>
            <person name="Butlin R.K."/>
            <person name="Caggese C."/>
            <person name="Calvi B.R."/>
            <person name="Bernardo de Carvalho A."/>
            <person name="Caspi A."/>
            <person name="Castrezana S."/>
            <person name="Celniker S.E."/>
            <person name="Chang J.L."/>
            <person name="Chapple C."/>
            <person name="Chatterji S."/>
            <person name="Chinwalla A."/>
            <person name="Civetta A."/>
            <person name="Clifton S.W."/>
            <person name="Comeron J.M."/>
            <person name="Costello J.C."/>
            <person name="Coyne J.A."/>
            <person name="Daub J."/>
            <person name="David R.G."/>
            <person name="Delcher A.L."/>
            <person name="Delehaunty K."/>
            <person name="Do C.B."/>
            <person name="Ebling H."/>
            <person name="Edwards K."/>
            <person name="Eickbush T."/>
            <person name="Evans J.D."/>
            <person name="Filipski A."/>
            <person name="Findeiss S."/>
            <person name="Freyhult E."/>
            <person name="Fulton L."/>
            <person name="Fulton R."/>
            <person name="Garcia A.C."/>
            <person name="Gardiner A."/>
            <person name="Garfield D.A."/>
            <person name="Garvin B.E."/>
            <person name="Gibson G."/>
            <person name="Gilbert D."/>
            <person name="Gnerre S."/>
            <person name="Godfrey J."/>
            <person name="Good R."/>
            <person name="Gotea V."/>
            <person name="Gravely B."/>
            <person name="Greenberg A.J."/>
            <person name="Griffiths-Jones S."/>
            <person name="Gross S."/>
            <person name="Guigo R."/>
            <person name="Gustafson E.A."/>
            <person name="Haerty W."/>
            <person name="Hahn M.W."/>
            <person name="Halligan D.L."/>
            <person name="Halpern A.L."/>
            <person name="Halter G.M."/>
            <person name="Han M.V."/>
            <person name="Heger A."/>
            <person name="Hillier L."/>
            <person name="Hinrichs A.S."/>
            <person name="Holmes I."/>
            <person name="Hoskins R.A."/>
            <person name="Hubisz M.J."/>
            <person name="Hultmark D."/>
            <person name="Huntley M.A."/>
            <person name="Jaffe D.B."/>
            <person name="Jagadeeshan S."/>
            <person name="Jeck W.R."/>
            <person name="Johnson J."/>
            <person name="Jones C.D."/>
            <person name="Jordan W.C."/>
            <person name="Karpen G.H."/>
            <person name="Kataoka E."/>
            <person name="Keightley P.D."/>
            <person name="Kheradpour P."/>
            <person name="Kirkness E.F."/>
            <person name="Koerich L.B."/>
            <person name="Kristiansen K."/>
            <person name="Kudrna D."/>
            <person name="Kulathinal R.J."/>
            <person name="Kumar S."/>
            <person name="Kwok R."/>
            <person name="Lander E."/>
            <person name="Langley C.H."/>
            <person name="Lapoint R."/>
            <person name="Lazzaro B.P."/>
            <person name="Lee S.J."/>
            <person name="Levesque L."/>
            <person name="Li R."/>
            <person name="Lin C.F."/>
            <person name="Lin M.F."/>
            <person name="Lindblad-Toh K."/>
            <person name="Llopart A."/>
            <person name="Long M."/>
            <person name="Low L."/>
            <person name="Lozovsky E."/>
            <person name="Lu J."/>
            <person name="Luo M."/>
            <person name="Machado C.A."/>
            <person name="Makalowski W."/>
            <person name="Marzo M."/>
            <person name="Matsuda M."/>
            <person name="Matzkin L."/>
            <person name="McAllister B."/>
            <person name="McBride C.S."/>
            <person name="McKernan B."/>
            <person name="McKernan K."/>
            <person name="Mendez-Lago M."/>
            <person name="Minx P."/>
            <person name="Mollenhauer M.U."/>
            <person name="Montooth K."/>
            <person name="Mount S.M."/>
            <person name="Mu X."/>
            <person name="Myers E."/>
            <person name="Negre B."/>
            <person name="Newfeld S."/>
            <person name="Nielsen R."/>
            <person name="Noor M.A."/>
            <person name="O'Grady P."/>
            <person name="Pachter L."/>
            <person name="Papaceit M."/>
            <person name="Parisi M.J."/>
            <person name="Parisi M."/>
            <person name="Parts L."/>
            <person name="Pedersen J.S."/>
            <person name="Pesole G."/>
            <person name="Phillippy A.M."/>
            <person name="Ponting C.P."/>
            <person name="Pop M."/>
            <person name="Porcelli D."/>
            <person name="Powell J.R."/>
            <person name="Prohaska S."/>
            <person name="Pruitt K."/>
            <person name="Puig M."/>
            <person name="Quesneville H."/>
            <person name="Ram K.R."/>
            <person name="Rand D."/>
            <person name="Rasmussen M.D."/>
            <person name="Reed L.K."/>
            <person name="Reenan R."/>
            <person name="Reily A."/>
            <person name="Remington K.A."/>
            <person name="Rieger T.T."/>
            <person name="Ritchie M.G."/>
            <person name="Robin C."/>
            <person name="Rogers Y.H."/>
            <person name="Rohde C."/>
            <person name="Rozas J."/>
            <person name="Rubenfield M.J."/>
            <person name="Ruiz A."/>
            <person name="Russo S."/>
            <person name="Salzberg S.L."/>
            <person name="Sanchez-Gracia A."/>
            <person name="Saranga D.J."/>
            <person name="Sato H."/>
            <person name="Schaeffer S.W."/>
            <person name="Schatz M.C."/>
            <person name="Schlenke T."/>
            <person name="Schwartz R."/>
            <person name="Segarra C."/>
            <person name="Singh R.S."/>
            <person name="Sirot L."/>
            <person name="Sirota M."/>
            <person name="Sisneros N.B."/>
            <person name="Smith C.D."/>
            <person name="Smith T.F."/>
            <person name="Spieth J."/>
            <person name="Stage D.E."/>
            <person name="Stark A."/>
            <person name="Stephan W."/>
            <person name="Strausberg R.L."/>
            <person name="Strempel S."/>
            <person name="Sturgill D."/>
            <person name="Sutton G."/>
            <person name="Sutton G.G."/>
            <person name="Tao W."/>
            <person name="Teichmann S."/>
            <person name="Tobari Y.N."/>
            <person name="Tomimura Y."/>
            <person name="Tsolas J.M."/>
            <person name="Valente V.L."/>
            <person name="Venter E."/>
            <person name="Venter J.C."/>
            <person name="Vicario S."/>
            <person name="Vieira F.G."/>
            <person name="Vilella A.J."/>
            <person name="Villasante A."/>
            <person name="Walenz B."/>
            <person name="Wang J."/>
            <person name="Wasserman M."/>
            <person name="Watts T."/>
            <person name="Wilson D."/>
            <person name="Wilson R.K."/>
            <person name="Wing R.A."/>
            <person name="Wolfner M.F."/>
            <person name="Wong A."/>
            <person name="Wong G.K."/>
            <person name="Wu C.I."/>
            <person name="Wu G."/>
            <person name="Yamamoto D."/>
            <person name="Yang H.P."/>
            <person name="Yang S.P."/>
            <person name="Yorke J.A."/>
            <person name="Yoshida K."/>
            <person name="Zdobnov E."/>
            <person name="Zhang P."/>
            <person name="Zhang Y."/>
            <person name="Zimin A.V."/>
            <person name="Baldwin J."/>
            <person name="Abdouelleil A."/>
            <person name="Abdulkadir J."/>
            <person name="Abebe A."/>
            <person name="Abera B."/>
            <person name="Abreu J."/>
            <person name="Acer S.C."/>
            <person name="Aftuck L."/>
            <person name="Alexander A."/>
            <person name="An P."/>
            <person name="Anderson E."/>
            <person name="Anderson S."/>
            <person name="Arachi H."/>
            <person name="Azer M."/>
            <person name="Bachantsang P."/>
            <person name="Barry A."/>
            <person name="Bayul T."/>
            <person name="Berlin A."/>
            <person name="Bessette D."/>
            <person name="Bloom T."/>
            <person name="Blye J."/>
            <person name="Boguslavskiy L."/>
            <person name="Bonnet C."/>
            <person name="Boukhgalter B."/>
            <person name="Bourzgui I."/>
            <person name="Brown A."/>
            <person name="Cahill P."/>
            <person name="Channer S."/>
            <person name="Cheshatsang Y."/>
            <person name="Chuda L."/>
            <person name="Citroen M."/>
            <person name="Collymore A."/>
            <person name="Cooke P."/>
            <person name="Costello M."/>
            <person name="D'Aco K."/>
            <person name="Daza R."/>
            <person name="De Haan G."/>
            <person name="DeGray S."/>
            <person name="DeMaso C."/>
            <person name="Dhargay N."/>
            <person name="Dooley K."/>
            <person name="Dooley E."/>
            <person name="Doricent M."/>
            <person name="Dorje P."/>
            <person name="Dorjee K."/>
            <person name="Dupes A."/>
            <person name="Elong R."/>
            <person name="Falk J."/>
            <person name="Farina A."/>
            <person name="Faro S."/>
            <person name="Ferguson D."/>
            <person name="Fisher S."/>
            <person name="Foley C.D."/>
            <person name="Franke A."/>
            <person name="Friedrich D."/>
            <person name="Gadbois L."/>
            <person name="Gearin G."/>
            <person name="Gearin C.R."/>
            <person name="Giannoukos G."/>
            <person name="Goode T."/>
            <person name="Graham J."/>
            <person name="Grandbois E."/>
            <person name="Grewal S."/>
            <person name="Gyaltsen K."/>
            <person name="Hafez N."/>
            <person name="Hagos B."/>
            <person name="Hall J."/>
            <person name="Henson C."/>
            <person name="Hollinger A."/>
            <person name="Honan T."/>
            <person name="Huard M.D."/>
            <person name="Hughes L."/>
            <person name="Hurhula B."/>
            <person name="Husby M.E."/>
            <person name="Kamat A."/>
            <person name="Kanga B."/>
            <person name="Kashin S."/>
            <person name="Khazanovich D."/>
            <person name="Kisner P."/>
            <person name="Lance K."/>
            <person name="Lara M."/>
            <person name="Lee W."/>
            <person name="Lennon N."/>
            <person name="Letendre F."/>
            <person name="LeVine R."/>
            <person name="Lipovsky A."/>
            <person name="Liu X."/>
            <person name="Liu J."/>
            <person name="Liu S."/>
            <person name="Lokyitsang T."/>
            <person name="Lokyitsang Y."/>
            <person name="Lubonja R."/>
            <person name="Lui A."/>
            <person name="MacDonald P."/>
            <person name="Magnisalis V."/>
            <person name="Maru K."/>
            <person name="Matthews C."/>
            <person name="McCusker W."/>
            <person name="McDonough S."/>
            <person name="Mehta T."/>
            <person name="Meldrim J."/>
            <person name="Meneus L."/>
            <person name="Mihai O."/>
            <person name="Mihalev A."/>
            <person name="Mihova T."/>
            <person name="Mittelman R."/>
            <person name="Mlenga V."/>
            <person name="Montmayeur A."/>
            <person name="Mulrain L."/>
            <person name="Navidi A."/>
            <person name="Naylor J."/>
            <person name="Negash T."/>
            <person name="Nguyen T."/>
            <person name="Nguyen N."/>
            <person name="Nicol R."/>
            <person name="Norbu C."/>
            <person name="Norbu N."/>
            <person name="Novod N."/>
            <person name="O'Neill B."/>
            <person name="Osman S."/>
            <person name="Markiewicz E."/>
            <person name="Oyono O.L."/>
            <person name="Patti C."/>
            <person name="Phunkhang P."/>
            <person name="Pierre F."/>
            <person name="Priest M."/>
            <person name="Raghuraman S."/>
            <person name="Rege F."/>
            <person name="Reyes R."/>
            <person name="Rise C."/>
            <person name="Rogov P."/>
            <person name="Ross K."/>
            <person name="Ryan E."/>
            <person name="Settipalli S."/>
            <person name="Shea T."/>
            <person name="Sherpa N."/>
            <person name="Shi L."/>
            <person name="Shih D."/>
            <person name="Sparrow T."/>
            <person name="Spaulding J."/>
            <person name="Stalker J."/>
            <person name="Stange-Thomann N."/>
            <person name="Stavropoulos S."/>
            <person name="Stone C."/>
            <person name="Strader C."/>
            <person name="Tesfaye S."/>
            <person name="Thomson T."/>
            <person name="Thoulutsang Y."/>
            <person name="Thoulutsang D."/>
            <person name="Topham K."/>
            <person name="Topping I."/>
            <person name="Tsamla T."/>
            <person name="Vassiliev H."/>
            <person name="Vo A."/>
            <person name="Wangchuk T."/>
            <person name="Wangdi T."/>
            <person name="Weiand M."/>
            <person name="Wilkinson J."/>
            <person name="Wilson A."/>
            <person name="Yadav S."/>
            <person name="Young G."/>
            <person name="Yu Q."/>
            <person name="Zembek L."/>
            <person name="Zhong D."/>
            <person name="Zimmer A."/>
            <person name="Zwirko Z."/>
            <person name="Jaffe D.B."/>
            <person name="Alvarez P."/>
            <person name="Brockman W."/>
            <person name="Butler J."/>
            <person name="Chin C."/>
            <person name="Gnerre S."/>
            <person name="Grabherr M."/>
            <person name="Kleber M."/>
            <person name="Mauceli E."/>
            <person name="MacCallum I."/>
        </authorList>
    </citation>
    <scope>NUCLEOTIDE SEQUENCE [LARGE SCALE GENOMIC DNA]</scope>
    <source>
        <strain evidence="2">Tucson 14030-0811.24</strain>
    </source>
</reference>
<dbReference type="InParanoid" id="B4MQN6"/>
<dbReference type="eggNOG" id="ENOG502TM4J">
    <property type="taxonomic scope" value="Eukaryota"/>
</dbReference>
<dbReference type="OrthoDB" id="7859583at2759"/>
<evidence type="ECO:0000313" key="1">
    <source>
        <dbReference type="EMBL" id="EDW74425.1"/>
    </source>
</evidence>